<evidence type="ECO:0000313" key="3">
    <source>
        <dbReference type="EMBL" id="PRH40439.1"/>
    </source>
</evidence>
<evidence type="ECO:0000313" key="4">
    <source>
        <dbReference type="Proteomes" id="UP000237632"/>
    </source>
</evidence>
<evidence type="ECO:0000256" key="1">
    <source>
        <dbReference type="SAM" id="Coils"/>
    </source>
</evidence>
<proteinExistence type="predicted"/>
<name>A0AA45BAU7_BURVI</name>
<keyword evidence="2" id="KW-0732">Signal</keyword>
<dbReference type="NCBIfam" id="TIGR03021">
    <property type="entry name" value="pilP_fam"/>
    <property type="match status" value="1"/>
</dbReference>
<keyword evidence="1" id="KW-0175">Coiled coil</keyword>
<protein>
    <submittedName>
        <fullName evidence="3">Type IV pilus biogenesis protein PilP</fullName>
    </submittedName>
</protein>
<gene>
    <name evidence="3" type="primary">pilP</name>
    <name evidence="3" type="ORF">C6T65_21145</name>
</gene>
<dbReference type="RefSeq" id="WP_105856861.1">
    <property type="nucleotide sequence ID" value="NZ_PVHK01000156.1"/>
</dbReference>
<evidence type="ECO:0000256" key="2">
    <source>
        <dbReference type="SAM" id="SignalP"/>
    </source>
</evidence>
<dbReference type="EMBL" id="PVHK01000156">
    <property type="protein sequence ID" value="PRH40439.1"/>
    <property type="molecule type" value="Genomic_DNA"/>
</dbReference>
<dbReference type="Proteomes" id="UP000237632">
    <property type="component" value="Unassembled WGS sequence"/>
</dbReference>
<comment type="caution">
    <text evidence="3">The sequence shown here is derived from an EMBL/GenBank/DDBJ whole genome shotgun (WGS) entry which is preliminary data.</text>
</comment>
<reference evidence="3 4" key="1">
    <citation type="submission" date="2018-03" db="EMBL/GenBank/DDBJ databases">
        <authorList>
            <person name="Nguyen K."/>
            <person name="Fouts D."/>
            <person name="Sutton G."/>
        </authorList>
    </citation>
    <scope>NUCLEOTIDE SEQUENCE [LARGE SCALE GENOMIC DNA]</scope>
    <source>
        <strain evidence="3 4">AU3578</strain>
    </source>
</reference>
<organism evidence="3 4">
    <name type="scientific">Burkholderia vietnamiensis</name>
    <dbReference type="NCBI Taxonomy" id="60552"/>
    <lineage>
        <taxon>Bacteria</taxon>
        <taxon>Pseudomonadati</taxon>
        <taxon>Pseudomonadota</taxon>
        <taxon>Betaproteobacteria</taxon>
        <taxon>Burkholderiales</taxon>
        <taxon>Burkholderiaceae</taxon>
        <taxon>Burkholderia</taxon>
        <taxon>Burkholderia cepacia complex</taxon>
    </lineage>
</organism>
<accession>A0AA45BAU7</accession>
<feature type="coiled-coil region" evidence="1">
    <location>
        <begin position="65"/>
        <end position="94"/>
    </location>
</feature>
<dbReference type="InterPro" id="IPR022753">
    <property type="entry name" value="T4SS_pilus_biogen_PilP"/>
</dbReference>
<sequence length="191" mass="19661">MNFPQSIAVPFFAIVASLSAHAFPAAATAAPSTVAKPAAQPDAQVPGAIKGGQQLDVAESDGARLASIQKRIPILEAEKRIAELEKAIRDANASSGLTAIPAGMPAPVGGPPGLNRVPVSPPMDLDSGFVEVKGIDSYNGTFCATLAAAGRVDDVHVGDTFAGWRVVKITAADVTLTRRRAGKAETRVVRL</sequence>
<dbReference type="AlphaFoldDB" id="A0AA45BAU7"/>
<feature type="chain" id="PRO_5041219892" evidence="2">
    <location>
        <begin position="23"/>
        <end position="191"/>
    </location>
</feature>
<feature type="signal peptide" evidence="2">
    <location>
        <begin position="1"/>
        <end position="22"/>
    </location>
</feature>